<reference evidence="14" key="1">
    <citation type="submission" date="2023-06" db="EMBL/GenBank/DDBJ databases">
        <title>Phylogenetic Diversity of Rhizobium strains.</title>
        <authorList>
            <person name="Moura F.T."/>
            <person name="Helene L.C.F."/>
            <person name="Hungria M."/>
        </authorList>
    </citation>
    <scope>NUCLEOTIDE SEQUENCE</scope>
    <source>
        <strain evidence="14">CCGE526</strain>
    </source>
</reference>
<dbReference type="EC" id="4.3.3.7" evidence="4 12"/>
<evidence type="ECO:0000256" key="13">
    <source>
        <dbReference type="PIRNR" id="PIRNR001365"/>
    </source>
</evidence>
<dbReference type="Gene3D" id="3.20.20.70">
    <property type="entry name" value="Aldolase class I"/>
    <property type="match status" value="1"/>
</dbReference>
<keyword evidence="6 12" id="KW-0028">Amino-acid biosynthesis</keyword>
<dbReference type="PANTHER" id="PTHR12128">
    <property type="entry name" value="DIHYDRODIPICOLINATE SYNTHASE"/>
    <property type="match status" value="1"/>
</dbReference>
<feature type="binding site" evidence="12">
    <location>
        <position position="59"/>
    </location>
    <ligand>
        <name>pyruvate</name>
        <dbReference type="ChEBI" id="CHEBI:15361"/>
    </ligand>
</feature>
<evidence type="ECO:0000256" key="9">
    <source>
        <dbReference type="ARBA" id="ARBA00023239"/>
    </source>
</evidence>
<dbReference type="SMART" id="SM01130">
    <property type="entry name" value="DHDPS"/>
    <property type="match status" value="1"/>
</dbReference>
<dbReference type="EMBL" id="JARFYM010000030">
    <property type="protein sequence ID" value="MDL2402463.1"/>
    <property type="molecule type" value="Genomic_DNA"/>
</dbReference>
<dbReference type="InterPro" id="IPR005263">
    <property type="entry name" value="DapA"/>
</dbReference>
<keyword evidence="8 12" id="KW-0457">Lysine biosynthesis</keyword>
<keyword evidence="5 12" id="KW-0963">Cytoplasm</keyword>
<comment type="caution">
    <text evidence="12">Was originally thought to be a dihydrodipicolinate synthase (DHDPS), catalyzing the condensation of (S)-aspartate-beta-semialdehyde [(S)-ASA] and pyruvate to dihydrodipicolinate (DHDP). However, it was shown in E.coli that the product of the enzymatic reaction is not dihydrodipicolinate but in fact (4S)-4-hydroxy-2,3,4,5-tetrahydro-(2S)-dipicolinic acid (HTPA), and that the consecutive dehydration reaction leading to DHDP is not spontaneous but catalyzed by DapB.</text>
</comment>
<organism evidence="14 15">
    <name type="scientific">Rhizobium mayense</name>
    <dbReference type="NCBI Taxonomy" id="1312184"/>
    <lineage>
        <taxon>Bacteria</taxon>
        <taxon>Pseudomonadati</taxon>
        <taxon>Pseudomonadota</taxon>
        <taxon>Alphaproteobacteria</taxon>
        <taxon>Hyphomicrobiales</taxon>
        <taxon>Rhizobiaceae</taxon>
        <taxon>Rhizobium/Agrobacterium group</taxon>
        <taxon>Rhizobium</taxon>
    </lineage>
</organism>
<evidence type="ECO:0000256" key="8">
    <source>
        <dbReference type="ARBA" id="ARBA00023154"/>
    </source>
</evidence>
<evidence type="ECO:0000256" key="12">
    <source>
        <dbReference type="HAMAP-Rule" id="MF_00418"/>
    </source>
</evidence>
<dbReference type="PROSITE" id="PS00666">
    <property type="entry name" value="DHDPS_2"/>
    <property type="match status" value="1"/>
</dbReference>
<evidence type="ECO:0000256" key="2">
    <source>
        <dbReference type="ARBA" id="ARBA00005120"/>
    </source>
</evidence>
<comment type="caution">
    <text evidence="14">The sequence shown here is derived from an EMBL/GenBank/DDBJ whole genome shotgun (WGS) entry which is preliminary data.</text>
</comment>
<dbReference type="PRINTS" id="PR00146">
    <property type="entry name" value="DHPICSNTHASE"/>
</dbReference>
<dbReference type="InterPro" id="IPR020625">
    <property type="entry name" value="Schiff_base-form_aldolases_AS"/>
</dbReference>
<feature type="active site" description="Proton donor/acceptor" evidence="12">
    <location>
        <position position="147"/>
    </location>
</feature>
<dbReference type="HAMAP" id="MF_00418">
    <property type="entry name" value="DapA"/>
    <property type="match status" value="1"/>
</dbReference>
<evidence type="ECO:0000256" key="4">
    <source>
        <dbReference type="ARBA" id="ARBA00012086"/>
    </source>
</evidence>
<dbReference type="GO" id="GO:0008840">
    <property type="term" value="F:4-hydroxy-tetrahydrodipicolinate synthase activity"/>
    <property type="evidence" value="ECO:0007669"/>
    <property type="project" value="UniProtKB-EC"/>
</dbReference>
<name>A0ABT7K1H9_9HYPH</name>
<dbReference type="Proteomes" id="UP001172645">
    <property type="component" value="Unassembled WGS sequence"/>
</dbReference>
<evidence type="ECO:0000256" key="11">
    <source>
        <dbReference type="ARBA" id="ARBA00047836"/>
    </source>
</evidence>
<dbReference type="SUPFAM" id="SSF51569">
    <property type="entry name" value="Aldolase"/>
    <property type="match status" value="1"/>
</dbReference>
<comment type="subcellular location">
    <subcellularLocation>
        <location evidence="12">Cytoplasm</location>
    </subcellularLocation>
</comment>
<evidence type="ECO:0000256" key="3">
    <source>
        <dbReference type="ARBA" id="ARBA00007592"/>
    </source>
</evidence>
<evidence type="ECO:0000313" key="15">
    <source>
        <dbReference type="Proteomes" id="UP001172645"/>
    </source>
</evidence>
<dbReference type="RefSeq" id="WP_285871855.1">
    <property type="nucleotide sequence ID" value="NZ_JARFYM010000030.1"/>
</dbReference>
<feature type="binding site" evidence="12">
    <location>
        <position position="217"/>
    </location>
    <ligand>
        <name>pyruvate</name>
        <dbReference type="ChEBI" id="CHEBI:15361"/>
    </ligand>
</feature>
<dbReference type="CDD" id="cd00950">
    <property type="entry name" value="DHDPS"/>
    <property type="match status" value="1"/>
</dbReference>
<evidence type="ECO:0000256" key="6">
    <source>
        <dbReference type="ARBA" id="ARBA00022605"/>
    </source>
</evidence>
<sequence length="314" mass="33017">MTPATTLRHSPCDLLPAGSIPALVTPMCEDGSIDWSSFRALIDWHAASGTNAIVVMGSTGETATASIEEHCELIKVAVEHANGRLPIIAGTGANSTIEAIELTEFARKAGASAALSVAPYYNKPTQYGLFVHFAAIAEAVDMPLILYNVPSRTAVDLHNETVIRLAQIPNVAGIKDATGDIGRAIDLMRQAPEGFALYSGDDPTAAALMLLGARGNISVTANVIPEIMARLCAAARGGDVATVREISRRIAPLNAAMFVETNPIPVKWALAQMGKLLPFYRLPLTPLGSDKHSIIEDALAFALGTGDPVLRAAS</sequence>
<dbReference type="InterPro" id="IPR002220">
    <property type="entry name" value="DapA-like"/>
</dbReference>
<keyword evidence="7 12" id="KW-0220">Diaminopimelate biosynthesis</keyword>
<comment type="similarity">
    <text evidence="3 12 13">Belongs to the DapA family.</text>
</comment>
<evidence type="ECO:0000256" key="1">
    <source>
        <dbReference type="ARBA" id="ARBA00003294"/>
    </source>
</evidence>
<dbReference type="NCBIfam" id="TIGR00674">
    <property type="entry name" value="dapA"/>
    <property type="match status" value="1"/>
</dbReference>
<comment type="function">
    <text evidence="1 12">Catalyzes the condensation of (S)-aspartate-beta-semialdehyde [(S)-ASA] and pyruvate to 4-hydroxy-tetrahydrodipicolinate (HTPA).</text>
</comment>
<evidence type="ECO:0000256" key="10">
    <source>
        <dbReference type="ARBA" id="ARBA00023270"/>
    </source>
</evidence>
<dbReference type="InterPro" id="IPR013785">
    <property type="entry name" value="Aldolase_TIM"/>
</dbReference>
<dbReference type="PANTHER" id="PTHR12128:SF66">
    <property type="entry name" value="4-HYDROXY-2-OXOGLUTARATE ALDOLASE, MITOCHONDRIAL"/>
    <property type="match status" value="1"/>
</dbReference>
<gene>
    <name evidence="12 14" type="primary">dapA</name>
    <name evidence="14" type="ORF">PY649_26565</name>
</gene>
<dbReference type="PIRSF" id="PIRSF001365">
    <property type="entry name" value="DHDPS"/>
    <property type="match status" value="1"/>
</dbReference>
<evidence type="ECO:0000256" key="7">
    <source>
        <dbReference type="ARBA" id="ARBA00022915"/>
    </source>
</evidence>
<comment type="pathway">
    <text evidence="2 12">Amino-acid biosynthesis; L-lysine biosynthesis via DAP pathway; (S)-tetrahydrodipicolinate from L-aspartate: step 3/4.</text>
</comment>
<dbReference type="Pfam" id="PF00701">
    <property type="entry name" value="DHDPS"/>
    <property type="match status" value="1"/>
</dbReference>
<feature type="site" description="Part of a proton relay during catalysis" evidence="12">
    <location>
        <position position="58"/>
    </location>
</feature>
<evidence type="ECO:0000256" key="5">
    <source>
        <dbReference type="ARBA" id="ARBA00022490"/>
    </source>
</evidence>
<keyword evidence="10 12" id="KW-0704">Schiff base</keyword>
<feature type="site" description="Part of a proton relay during catalysis" evidence="12">
    <location>
        <position position="121"/>
    </location>
</feature>
<protein>
    <recommendedName>
        <fullName evidence="4 12">4-hydroxy-tetrahydrodipicolinate synthase</fullName>
        <shortName evidence="12">HTPA synthase</shortName>
        <ecNumber evidence="4 12">4.3.3.7</ecNumber>
    </recommendedName>
</protein>
<evidence type="ECO:0000313" key="14">
    <source>
        <dbReference type="EMBL" id="MDL2402463.1"/>
    </source>
</evidence>
<accession>A0ABT7K1H9</accession>
<keyword evidence="9 12" id="KW-0456">Lyase</keyword>
<comment type="subunit">
    <text evidence="12">Homotetramer; dimer of dimers.</text>
</comment>
<feature type="active site" description="Schiff-base intermediate with substrate" evidence="12">
    <location>
        <position position="175"/>
    </location>
</feature>
<comment type="catalytic activity">
    <reaction evidence="11 12">
        <text>L-aspartate 4-semialdehyde + pyruvate = (2S,4S)-4-hydroxy-2,3,4,5-tetrahydrodipicolinate + H2O + H(+)</text>
        <dbReference type="Rhea" id="RHEA:34171"/>
        <dbReference type="ChEBI" id="CHEBI:15361"/>
        <dbReference type="ChEBI" id="CHEBI:15377"/>
        <dbReference type="ChEBI" id="CHEBI:15378"/>
        <dbReference type="ChEBI" id="CHEBI:67139"/>
        <dbReference type="ChEBI" id="CHEBI:537519"/>
        <dbReference type="EC" id="4.3.3.7"/>
    </reaction>
</comment>
<proteinExistence type="inferred from homology"/>
<keyword evidence="15" id="KW-1185">Reference proteome</keyword>